<dbReference type="Gene3D" id="3.60.21.10">
    <property type="match status" value="1"/>
</dbReference>
<comment type="subunit">
    <text evidence="2 7">Heterodimer of SbcC and SbcD.</text>
</comment>
<accession>A0A3S4QS69</accession>
<keyword evidence="7" id="KW-0235">DNA replication</keyword>
<evidence type="ECO:0000313" key="10">
    <source>
        <dbReference type="EMBL" id="VEG13073.1"/>
    </source>
</evidence>
<evidence type="ECO:0000256" key="5">
    <source>
        <dbReference type="ARBA" id="ARBA00022801"/>
    </source>
</evidence>
<protein>
    <recommendedName>
        <fullName evidence="3 7">Nuclease SbcCD subunit D</fullName>
    </recommendedName>
</protein>
<reference evidence="10 11" key="1">
    <citation type="submission" date="2018-12" db="EMBL/GenBank/DDBJ databases">
        <authorList>
            <consortium name="Pathogen Informatics"/>
        </authorList>
    </citation>
    <scope>NUCLEOTIDE SEQUENCE [LARGE SCALE GENOMIC DNA]</scope>
    <source>
        <strain evidence="10 11">NCTC10297</strain>
    </source>
</reference>
<dbReference type="RefSeq" id="WP_126330553.1">
    <property type="nucleotide sequence ID" value="NZ_LR134343.1"/>
</dbReference>
<dbReference type="GO" id="GO:0006260">
    <property type="term" value="P:DNA replication"/>
    <property type="evidence" value="ECO:0007669"/>
    <property type="project" value="UniProtKB-KW"/>
</dbReference>
<dbReference type="EMBL" id="LR134343">
    <property type="protein sequence ID" value="VEG13073.1"/>
    <property type="molecule type" value="Genomic_DNA"/>
</dbReference>
<keyword evidence="7" id="KW-0255">Endonuclease</keyword>
<dbReference type="InterPro" id="IPR050535">
    <property type="entry name" value="DNA_Repair-Maintenance_Comp"/>
</dbReference>
<dbReference type="NCBIfam" id="TIGR00619">
    <property type="entry name" value="sbcd"/>
    <property type="match status" value="1"/>
</dbReference>
<dbReference type="Proteomes" id="UP000274100">
    <property type="component" value="Chromosome"/>
</dbReference>
<dbReference type="SUPFAM" id="SSF56300">
    <property type="entry name" value="Metallo-dependent phosphatases"/>
    <property type="match status" value="1"/>
</dbReference>
<dbReference type="Pfam" id="PF00149">
    <property type="entry name" value="Metallophos"/>
    <property type="match status" value="1"/>
</dbReference>
<dbReference type="Pfam" id="PF12320">
    <property type="entry name" value="SbcD_C"/>
    <property type="match status" value="1"/>
</dbReference>
<keyword evidence="6 7" id="KW-0269">Exonuclease</keyword>
<dbReference type="PANTHER" id="PTHR30337">
    <property type="entry name" value="COMPONENT OF ATP-DEPENDENT DSDNA EXONUCLEASE"/>
    <property type="match status" value="1"/>
</dbReference>
<dbReference type="PANTHER" id="PTHR30337:SF0">
    <property type="entry name" value="NUCLEASE SBCCD SUBUNIT D"/>
    <property type="match status" value="1"/>
</dbReference>
<evidence type="ECO:0000256" key="7">
    <source>
        <dbReference type="RuleBase" id="RU363069"/>
    </source>
</evidence>
<dbReference type="GO" id="GO:0008408">
    <property type="term" value="F:3'-5' exonuclease activity"/>
    <property type="evidence" value="ECO:0007669"/>
    <property type="project" value="InterPro"/>
</dbReference>
<comment type="function">
    <text evidence="7">SbcCD cleaves DNA hairpin structures. These structures can inhibit DNA replication and are intermediates in certain DNA recombination reactions. The complex acts as a 3'-&gt;5' double strand exonuclease that can open hairpins. It also has a 5' single-strand endonuclease activity.</text>
</comment>
<dbReference type="InterPro" id="IPR004843">
    <property type="entry name" value="Calcineurin-like_PHP"/>
</dbReference>
<organism evidence="10 11">
    <name type="scientific">Moraxella cuniculi</name>
    <dbReference type="NCBI Taxonomy" id="34061"/>
    <lineage>
        <taxon>Bacteria</taxon>
        <taxon>Pseudomonadati</taxon>
        <taxon>Pseudomonadota</taxon>
        <taxon>Gammaproteobacteria</taxon>
        <taxon>Moraxellales</taxon>
        <taxon>Moraxellaceae</taxon>
        <taxon>Moraxella</taxon>
    </lineage>
</organism>
<feature type="domain" description="Nuclease SbcCD subunit D C-terminal" evidence="9">
    <location>
        <begin position="318"/>
        <end position="413"/>
    </location>
</feature>
<evidence type="ECO:0000256" key="3">
    <source>
        <dbReference type="ARBA" id="ARBA00013365"/>
    </source>
</evidence>
<name>A0A3S4QS69_9GAMM</name>
<gene>
    <name evidence="7 10" type="primary">sbcD</name>
    <name evidence="10" type="ORF">NCTC10297_01029</name>
</gene>
<dbReference type="AlphaFoldDB" id="A0A3S4QS69"/>
<dbReference type="InterPro" id="IPR004593">
    <property type="entry name" value="SbcD"/>
</dbReference>
<evidence type="ECO:0000259" key="9">
    <source>
        <dbReference type="Pfam" id="PF12320"/>
    </source>
</evidence>
<keyword evidence="4 7" id="KW-0540">Nuclease</keyword>
<feature type="domain" description="Calcineurin-like phosphoesterase" evidence="8">
    <location>
        <begin position="25"/>
        <end position="263"/>
    </location>
</feature>
<evidence type="ECO:0000256" key="6">
    <source>
        <dbReference type="ARBA" id="ARBA00022839"/>
    </source>
</evidence>
<keyword evidence="7" id="KW-0233">DNA recombination</keyword>
<dbReference type="InterPro" id="IPR041796">
    <property type="entry name" value="Mre11_N"/>
</dbReference>
<dbReference type="GO" id="GO:0006310">
    <property type="term" value="P:DNA recombination"/>
    <property type="evidence" value="ECO:0007669"/>
    <property type="project" value="UniProtKB-KW"/>
</dbReference>
<evidence type="ECO:0000256" key="2">
    <source>
        <dbReference type="ARBA" id="ARBA00011322"/>
    </source>
</evidence>
<dbReference type="OrthoDB" id="9773856at2"/>
<evidence type="ECO:0000256" key="4">
    <source>
        <dbReference type="ARBA" id="ARBA00022722"/>
    </source>
</evidence>
<dbReference type="CDD" id="cd00840">
    <property type="entry name" value="MPP_Mre11_N"/>
    <property type="match status" value="1"/>
</dbReference>
<comment type="similarity">
    <text evidence="1 7">Belongs to the SbcD family.</text>
</comment>
<evidence type="ECO:0000259" key="8">
    <source>
        <dbReference type="Pfam" id="PF00149"/>
    </source>
</evidence>
<sequence length="441" mass="49605">MNVFKTHLVQQSQTPALPPKPKDALRILHTSDWHLGKLLYNQPRYHEFANFLDWLQDSLAEFEVDVLIVAGDIFDTMTPSNRAEHLYHQFLATAFKRHIKHIIIVAGNHDSPTSLQKTKEVLGVLNTHVVGSISQNMADDIITLYDDDTPLAIVMTVPYLRDRDVRGSIDPEQVEHHDKLLLSAVADYYHSLAKLAKKRQDELKKTYQISVPIIATGHLYVAGASVSSADDGMRDIQIGTLGQISASIFDDTIDYVALGHIHAAQKVGKQERIRYCGSPIAMGFGEIGRQKQVLIIDIHKENNDKKQLSINSLPVPIFQGLAKIAGDMTFIQDCLDKLKATQQEVWLEIEYTGETLIGNLKQQIDTLLDDSKLVAISIKNKARHQGSLQAAVWIDNPKNLDEMDIFLKRLNKEKITNEDKEQLILAYQSLLKSLHEQDGNA</sequence>
<dbReference type="InterPro" id="IPR026843">
    <property type="entry name" value="SbcD_C"/>
</dbReference>
<evidence type="ECO:0000256" key="1">
    <source>
        <dbReference type="ARBA" id="ARBA00010555"/>
    </source>
</evidence>
<evidence type="ECO:0000313" key="11">
    <source>
        <dbReference type="Proteomes" id="UP000274100"/>
    </source>
</evidence>
<dbReference type="GO" id="GO:0004519">
    <property type="term" value="F:endonuclease activity"/>
    <property type="evidence" value="ECO:0007669"/>
    <property type="project" value="UniProtKB-KW"/>
</dbReference>
<dbReference type="KEGG" id="mcun:NCTC10297_01029"/>
<dbReference type="InterPro" id="IPR029052">
    <property type="entry name" value="Metallo-depent_PP-like"/>
</dbReference>
<keyword evidence="5 7" id="KW-0378">Hydrolase</keyword>
<dbReference type="Gene3D" id="3.30.160.720">
    <property type="match status" value="1"/>
</dbReference>
<proteinExistence type="inferred from homology"/>